<evidence type="ECO:0000256" key="2">
    <source>
        <dbReference type="ARBA" id="ARBA00023125"/>
    </source>
</evidence>
<evidence type="ECO:0000313" key="5">
    <source>
        <dbReference type="EMBL" id="TCT29189.1"/>
    </source>
</evidence>
<dbReference type="InterPro" id="IPR008920">
    <property type="entry name" value="TF_FadR/GntR_C"/>
</dbReference>
<dbReference type="Gene3D" id="1.20.120.530">
    <property type="entry name" value="GntR ligand-binding domain-like"/>
    <property type="match status" value="1"/>
</dbReference>
<keyword evidence="3" id="KW-0804">Transcription</keyword>
<dbReference type="Pfam" id="PF07729">
    <property type="entry name" value="FCD"/>
    <property type="match status" value="1"/>
</dbReference>
<evidence type="ECO:0000256" key="3">
    <source>
        <dbReference type="ARBA" id="ARBA00023163"/>
    </source>
</evidence>
<organism evidence="5 6">
    <name type="scientific">Martelella mediterranea</name>
    <dbReference type="NCBI Taxonomy" id="293089"/>
    <lineage>
        <taxon>Bacteria</taxon>
        <taxon>Pseudomonadati</taxon>
        <taxon>Pseudomonadota</taxon>
        <taxon>Alphaproteobacteria</taxon>
        <taxon>Hyphomicrobiales</taxon>
        <taxon>Aurantimonadaceae</taxon>
        <taxon>Martelella</taxon>
    </lineage>
</organism>
<accession>A0A4R3ND45</accession>
<dbReference type="EMBL" id="SMAR01000054">
    <property type="protein sequence ID" value="TCT29189.1"/>
    <property type="molecule type" value="Genomic_DNA"/>
</dbReference>
<dbReference type="SUPFAM" id="SSF48008">
    <property type="entry name" value="GntR ligand-binding domain-like"/>
    <property type="match status" value="1"/>
</dbReference>
<dbReference type="Proteomes" id="UP000295097">
    <property type="component" value="Unassembled WGS sequence"/>
</dbReference>
<dbReference type="RefSeq" id="WP_207903969.1">
    <property type="nucleotide sequence ID" value="NZ_SMAR01000054.1"/>
</dbReference>
<keyword evidence="2" id="KW-0238">DNA-binding</keyword>
<dbReference type="GO" id="GO:0003677">
    <property type="term" value="F:DNA binding"/>
    <property type="evidence" value="ECO:0007669"/>
    <property type="project" value="UniProtKB-KW"/>
</dbReference>
<dbReference type="InterPro" id="IPR011711">
    <property type="entry name" value="GntR_C"/>
</dbReference>
<name>A0A4R3ND45_9HYPH</name>
<dbReference type="AlphaFoldDB" id="A0A4R3ND45"/>
<gene>
    <name evidence="5" type="ORF">EDC90_10541</name>
</gene>
<evidence type="ECO:0000256" key="1">
    <source>
        <dbReference type="ARBA" id="ARBA00023015"/>
    </source>
</evidence>
<keyword evidence="6" id="KW-1185">Reference proteome</keyword>
<keyword evidence="1" id="KW-0805">Transcription regulation</keyword>
<feature type="domain" description="GntR C-terminal" evidence="4">
    <location>
        <begin position="3"/>
        <end position="77"/>
    </location>
</feature>
<proteinExistence type="predicted"/>
<reference evidence="5 6" key="1">
    <citation type="submission" date="2019-03" db="EMBL/GenBank/DDBJ databases">
        <title>Freshwater and sediment microbial communities from various areas in North America, analyzing microbe dynamics in response to fracking.</title>
        <authorList>
            <person name="Lamendella R."/>
        </authorList>
    </citation>
    <scope>NUCLEOTIDE SEQUENCE [LARGE SCALE GENOMIC DNA]</scope>
    <source>
        <strain evidence="5 6">175.2</strain>
    </source>
</reference>
<comment type="caution">
    <text evidence="5">The sequence shown here is derived from an EMBL/GenBank/DDBJ whole genome shotgun (WGS) entry which is preliminary data.</text>
</comment>
<protein>
    <submittedName>
        <fullName evidence="5">FCD domain-containing protein</fullName>
    </submittedName>
</protein>
<sequence length="97" mass="11304">MDDANTKFHNLINFYGGNIEAAQLLRRYYWLSLGLMNQSGRDARFAERVTSEHHMMIDAFHKRDAATARQVAEQHVKTTLHDVLAAFEKLQKDRRSK</sequence>
<evidence type="ECO:0000259" key="4">
    <source>
        <dbReference type="Pfam" id="PF07729"/>
    </source>
</evidence>
<evidence type="ECO:0000313" key="6">
    <source>
        <dbReference type="Proteomes" id="UP000295097"/>
    </source>
</evidence>